<dbReference type="GeneID" id="22161426"/>
<reference evidence="5" key="1">
    <citation type="journal article" date="2014" name="BMC Evol. Biol.">
        <title>Chloroplast phylogenomic analysis resolves deep-level relationships within the green algal class Trebouxiophyceae.</title>
        <authorList>
            <person name="Lemieux C."/>
            <person name="Otis C."/>
            <person name="Turmel M."/>
        </authorList>
    </citation>
    <scope>NUCLEOTIDE SEQUENCE</scope>
</reference>
<keyword evidence="3 4" id="KW-0687">Ribonucleoprotein</keyword>
<comment type="similarity">
    <text evidence="1 4">Belongs to the bacterial ribosomal protein bL19 family.</text>
</comment>
<dbReference type="RefSeq" id="YP_009106883.1">
    <property type="nucleotide sequence ID" value="NC_025549.1"/>
</dbReference>
<sequence length="129" mass="14547">MTKLQEVVASIQSEYFKSDLPEIHVGDLVRVGVSIQEGNKERVQPFEGTVIAQHHAGSNSTITLRKTLQGIGVERVLPLHAPCIKSIRVLRRAEVSRAKLYYLRTRTGKATRLKEKFTPLPEAWSVQEK</sequence>
<dbReference type="PANTHER" id="PTHR15680:SF9">
    <property type="entry name" value="LARGE RIBOSOMAL SUBUNIT PROTEIN BL19M"/>
    <property type="match status" value="1"/>
</dbReference>
<evidence type="ECO:0000256" key="3">
    <source>
        <dbReference type="ARBA" id="ARBA00023274"/>
    </source>
</evidence>
<evidence type="ECO:0000256" key="1">
    <source>
        <dbReference type="ARBA" id="ARBA00005781"/>
    </source>
</evidence>
<evidence type="ECO:0000256" key="4">
    <source>
        <dbReference type="HAMAP-Rule" id="MF_00402"/>
    </source>
</evidence>
<comment type="subcellular location">
    <subcellularLocation>
        <location evidence="4">Plastid</location>
        <location evidence="4">Chloroplast</location>
    </subcellularLocation>
</comment>
<dbReference type="GO" id="GO:0006412">
    <property type="term" value="P:translation"/>
    <property type="evidence" value="ECO:0007669"/>
    <property type="project" value="UniProtKB-UniRule"/>
</dbReference>
<dbReference type="HAMAP" id="MF_00402">
    <property type="entry name" value="Ribosomal_bL19"/>
    <property type="match status" value="1"/>
</dbReference>
<dbReference type="AlphaFoldDB" id="A0A097KR77"/>
<proteinExistence type="inferred from homology"/>
<evidence type="ECO:0000256" key="2">
    <source>
        <dbReference type="ARBA" id="ARBA00022980"/>
    </source>
</evidence>
<dbReference type="Pfam" id="PF01245">
    <property type="entry name" value="Ribosomal_L19"/>
    <property type="match status" value="1"/>
</dbReference>
<dbReference type="PRINTS" id="PR00061">
    <property type="entry name" value="RIBOSOMALL19"/>
</dbReference>
<dbReference type="GO" id="GO:0009507">
    <property type="term" value="C:chloroplast"/>
    <property type="evidence" value="ECO:0007669"/>
    <property type="project" value="UniProtKB-SubCell"/>
</dbReference>
<keyword evidence="5" id="KW-0934">Plastid</keyword>
<dbReference type="InterPro" id="IPR001857">
    <property type="entry name" value="Ribosomal_bL19"/>
</dbReference>
<keyword evidence="2 4" id="KW-0689">Ribosomal protein</keyword>
<dbReference type="GO" id="GO:0003735">
    <property type="term" value="F:structural constituent of ribosome"/>
    <property type="evidence" value="ECO:0007669"/>
    <property type="project" value="InterPro"/>
</dbReference>
<organism evidence="5">
    <name type="scientific">Marvania geminata</name>
    <dbReference type="NCBI Taxonomy" id="97105"/>
    <lineage>
        <taxon>Eukaryota</taxon>
        <taxon>Viridiplantae</taxon>
        <taxon>Chlorophyta</taxon>
        <taxon>core chlorophytes</taxon>
        <taxon>Trebouxiophyceae</taxon>
        <taxon>Chlorellales</taxon>
        <taxon>Chlorellaceae</taxon>
        <taxon>Marvania</taxon>
    </lineage>
</organism>
<dbReference type="Gene3D" id="2.30.30.790">
    <property type="match status" value="1"/>
</dbReference>
<dbReference type="PANTHER" id="PTHR15680">
    <property type="entry name" value="RIBOSOMAL PROTEIN L19"/>
    <property type="match status" value="1"/>
</dbReference>
<keyword evidence="5" id="KW-0150">Chloroplast</keyword>
<dbReference type="PIRSF" id="PIRSF002191">
    <property type="entry name" value="Ribosomal_L19"/>
    <property type="match status" value="1"/>
</dbReference>
<dbReference type="NCBIfam" id="TIGR01024">
    <property type="entry name" value="rplS_bact"/>
    <property type="match status" value="1"/>
</dbReference>
<dbReference type="SUPFAM" id="SSF50104">
    <property type="entry name" value="Translation proteins SH3-like domain"/>
    <property type="match status" value="1"/>
</dbReference>
<dbReference type="InterPro" id="IPR008991">
    <property type="entry name" value="Translation_prot_SH3-like_sf"/>
</dbReference>
<dbReference type="GO" id="GO:0022625">
    <property type="term" value="C:cytosolic large ribosomal subunit"/>
    <property type="evidence" value="ECO:0007669"/>
    <property type="project" value="TreeGrafter"/>
</dbReference>
<accession>A0A097KR77</accession>
<geneLocation type="chloroplast" evidence="5"/>
<dbReference type="InterPro" id="IPR038657">
    <property type="entry name" value="Ribosomal_bL19_sf"/>
</dbReference>
<dbReference type="EMBL" id="KM462888">
    <property type="protein sequence ID" value="AIT95687.1"/>
    <property type="molecule type" value="Genomic_DNA"/>
</dbReference>
<protein>
    <recommendedName>
        <fullName evidence="4">Large ribosomal subunit protein bL19c</fullName>
    </recommendedName>
</protein>
<evidence type="ECO:0000313" key="5">
    <source>
        <dbReference type="EMBL" id="AIT95687.1"/>
    </source>
</evidence>
<name>A0A097KR77_9CHLO</name>
<gene>
    <name evidence="4 5" type="primary">rpl19</name>
</gene>